<evidence type="ECO:0000256" key="7">
    <source>
        <dbReference type="SAM" id="Phobius"/>
    </source>
</evidence>
<dbReference type="KEGG" id="asd:AS9A_4385"/>
<reference evidence="9 10" key="1">
    <citation type="journal article" date="2011" name="J. Bacteriol.">
        <title>Complete genome sequence of Amycolicicoccus subflavus DQS3-9A1T, an actinomycete isolated from crude oil-polluted soil.</title>
        <authorList>
            <person name="Cai M."/>
            <person name="Chen W.M."/>
            <person name="Nie Y."/>
            <person name="Chi C.Q."/>
            <person name="Wang Y.N."/>
            <person name="Tang Y.Q."/>
            <person name="Li G.Y."/>
            <person name="Wu X.L."/>
        </authorList>
    </citation>
    <scope>NUCLEOTIDE SEQUENCE [LARGE SCALE GENOMIC DNA]</scope>
    <source>
        <strain evidence="10">DSM 45089 / DQS3-9A1</strain>
    </source>
</reference>
<proteinExistence type="predicted"/>
<dbReference type="PANTHER" id="PTHR23513:SF11">
    <property type="entry name" value="STAPHYLOFERRIN A TRANSPORTER"/>
    <property type="match status" value="1"/>
</dbReference>
<keyword evidence="10" id="KW-1185">Reference proteome</keyword>
<feature type="transmembrane region" description="Helical" evidence="7">
    <location>
        <begin position="113"/>
        <end position="133"/>
    </location>
</feature>
<accession>F6EMS6</accession>
<dbReference type="HOGENOM" id="CLU_034180_11_2_11"/>
<dbReference type="InterPro" id="IPR010290">
    <property type="entry name" value="TM_effector"/>
</dbReference>
<keyword evidence="4 7" id="KW-0812">Transmembrane</keyword>
<feature type="transmembrane region" description="Helical" evidence="7">
    <location>
        <begin position="36"/>
        <end position="66"/>
    </location>
</feature>
<feature type="transmembrane region" description="Helical" evidence="7">
    <location>
        <begin position="319"/>
        <end position="342"/>
    </location>
</feature>
<keyword evidence="3" id="KW-1003">Cell membrane</keyword>
<keyword evidence="6 7" id="KW-0472">Membrane</keyword>
<keyword evidence="2" id="KW-0813">Transport</keyword>
<evidence type="ECO:0000256" key="3">
    <source>
        <dbReference type="ARBA" id="ARBA00022475"/>
    </source>
</evidence>
<dbReference type="GO" id="GO:0022857">
    <property type="term" value="F:transmembrane transporter activity"/>
    <property type="evidence" value="ECO:0007669"/>
    <property type="project" value="InterPro"/>
</dbReference>
<dbReference type="AlphaFoldDB" id="F6EMS6"/>
<dbReference type="InterPro" id="IPR036259">
    <property type="entry name" value="MFS_trans_sf"/>
</dbReference>
<feature type="transmembrane region" description="Helical" evidence="7">
    <location>
        <begin position="154"/>
        <end position="176"/>
    </location>
</feature>
<keyword evidence="5 7" id="KW-1133">Transmembrane helix</keyword>
<dbReference type="CDD" id="cd06173">
    <property type="entry name" value="MFS_MefA_like"/>
    <property type="match status" value="1"/>
</dbReference>
<dbReference type="RefSeq" id="WP_013809166.1">
    <property type="nucleotide sequence ID" value="NC_015564.1"/>
</dbReference>
<evidence type="ECO:0000256" key="5">
    <source>
        <dbReference type="ARBA" id="ARBA00022989"/>
    </source>
</evidence>
<feature type="transmembrane region" description="Helical" evidence="7">
    <location>
        <begin position="87"/>
        <end position="107"/>
    </location>
</feature>
<dbReference type="Proteomes" id="UP000009235">
    <property type="component" value="Chromosome"/>
</dbReference>
<evidence type="ECO:0000256" key="6">
    <source>
        <dbReference type="ARBA" id="ARBA00023136"/>
    </source>
</evidence>
<evidence type="ECO:0000313" key="9">
    <source>
        <dbReference type="EMBL" id="AEF42818.1"/>
    </source>
</evidence>
<dbReference type="SUPFAM" id="SSF103473">
    <property type="entry name" value="MFS general substrate transporter"/>
    <property type="match status" value="1"/>
</dbReference>
<comment type="subcellular location">
    <subcellularLocation>
        <location evidence="1">Cell membrane</location>
        <topology evidence="1">Multi-pass membrane protein</topology>
    </subcellularLocation>
</comment>
<feature type="transmembrane region" description="Helical" evidence="7">
    <location>
        <begin position="382"/>
        <end position="400"/>
    </location>
</feature>
<dbReference type="PROSITE" id="PS50850">
    <property type="entry name" value="MFS"/>
    <property type="match status" value="1"/>
</dbReference>
<dbReference type="Gene3D" id="1.20.1250.20">
    <property type="entry name" value="MFS general substrate transporter like domains"/>
    <property type="match status" value="1"/>
</dbReference>
<gene>
    <name evidence="9" type="ordered locus">AS9A_4385</name>
</gene>
<feature type="transmembrane region" description="Helical" evidence="7">
    <location>
        <begin position="182"/>
        <end position="202"/>
    </location>
</feature>
<name>F6EMS6_HOYSD</name>
<protein>
    <submittedName>
        <fullName evidence="9">Major facilitator superfamily protein MFS_1, putative</fullName>
    </submittedName>
</protein>
<evidence type="ECO:0000256" key="4">
    <source>
        <dbReference type="ARBA" id="ARBA00022692"/>
    </source>
</evidence>
<sequence length="416" mass="42371">MAHAEIAAPPRSVARLLVDRNFGLFTWGRFFSTAAVWVHGVVAAIAIYSATGSALAVGLVTAVQFGPQLFTPLSGKWADHGDVKRQILLGRVVCATGAGGAALFYAIGTPVGWAAAWGILLCSLIVGIGFVIGGPAMQAATPALVTREELPAAMTLNTAPMTAARLAGPALGAFIVTVSGSVAGFACAALGHLLCIAAVMLVKIPRKAAPSEDVDYSVRAGLRHVWTDRPLLFLLIAIAAVGFASEPTITLAPALAAELGGGPELVGALTMSFGIGALAGVGLLAIFARRIVTEVFVATGLAVMVCGAVFAAATATTPIVLAGFGVIGIGFSLAVTAIGTGIQLRIPVELRGRIMALWLVAFTGPRPVGSLLTGLIADLTTARFALAAMAVAPALALVLCRPRSLRRTTANEVPEQ</sequence>
<dbReference type="OrthoDB" id="9775268at2"/>
<evidence type="ECO:0000259" key="8">
    <source>
        <dbReference type="PROSITE" id="PS50850"/>
    </source>
</evidence>
<dbReference type="InterPro" id="IPR020846">
    <property type="entry name" value="MFS_dom"/>
</dbReference>
<feature type="transmembrane region" description="Helical" evidence="7">
    <location>
        <begin position="354"/>
        <end position="376"/>
    </location>
</feature>
<dbReference type="Pfam" id="PF05977">
    <property type="entry name" value="MFS_3"/>
    <property type="match status" value="1"/>
</dbReference>
<dbReference type="GO" id="GO:0005886">
    <property type="term" value="C:plasma membrane"/>
    <property type="evidence" value="ECO:0007669"/>
    <property type="project" value="UniProtKB-SubCell"/>
</dbReference>
<evidence type="ECO:0000256" key="1">
    <source>
        <dbReference type="ARBA" id="ARBA00004651"/>
    </source>
</evidence>
<dbReference type="STRING" id="443218.AS9A_4385"/>
<dbReference type="eggNOG" id="COG2814">
    <property type="taxonomic scope" value="Bacteria"/>
</dbReference>
<organism evidence="9 10">
    <name type="scientific">Hoyosella subflava (strain DSM 45089 / JCM 17490 / NBRC 109087 / DQS3-9A1)</name>
    <name type="common">Amycolicicoccus subflavus</name>
    <dbReference type="NCBI Taxonomy" id="443218"/>
    <lineage>
        <taxon>Bacteria</taxon>
        <taxon>Bacillati</taxon>
        <taxon>Actinomycetota</taxon>
        <taxon>Actinomycetes</taxon>
        <taxon>Mycobacteriales</taxon>
        <taxon>Hoyosellaceae</taxon>
        <taxon>Hoyosella</taxon>
    </lineage>
</organism>
<feature type="transmembrane region" description="Helical" evidence="7">
    <location>
        <begin position="268"/>
        <end position="288"/>
    </location>
</feature>
<dbReference type="PANTHER" id="PTHR23513">
    <property type="entry name" value="INTEGRAL MEMBRANE EFFLUX PROTEIN-RELATED"/>
    <property type="match status" value="1"/>
</dbReference>
<feature type="domain" description="Major facilitator superfamily (MFS) profile" evidence="8">
    <location>
        <begin position="230"/>
        <end position="416"/>
    </location>
</feature>
<evidence type="ECO:0000256" key="2">
    <source>
        <dbReference type="ARBA" id="ARBA00022448"/>
    </source>
</evidence>
<dbReference type="EMBL" id="CP002786">
    <property type="protein sequence ID" value="AEF42818.1"/>
    <property type="molecule type" value="Genomic_DNA"/>
</dbReference>
<evidence type="ECO:0000313" key="10">
    <source>
        <dbReference type="Proteomes" id="UP000009235"/>
    </source>
</evidence>
<feature type="transmembrane region" description="Helical" evidence="7">
    <location>
        <begin position="231"/>
        <end position="256"/>
    </location>
</feature>
<feature type="transmembrane region" description="Helical" evidence="7">
    <location>
        <begin position="295"/>
        <end position="313"/>
    </location>
</feature>